<dbReference type="EMBL" id="JASVWF010000001">
    <property type="protein sequence ID" value="MDL5154448.1"/>
    <property type="molecule type" value="Genomic_DNA"/>
</dbReference>
<dbReference type="RefSeq" id="WP_286050485.1">
    <property type="nucleotide sequence ID" value="NZ_JASVWF010000001.1"/>
</dbReference>
<protein>
    <submittedName>
        <fullName evidence="1">DUF433 domain-containing protein</fullName>
    </submittedName>
</protein>
<reference evidence="1 2" key="1">
    <citation type="submission" date="2023-06" db="EMBL/GenBank/DDBJ databases">
        <title>Actinomycetospora Odt1-22.</title>
        <authorList>
            <person name="Supong K."/>
        </authorList>
    </citation>
    <scope>NUCLEOTIDE SEQUENCE [LARGE SCALE GENOMIC DNA]</scope>
    <source>
        <strain evidence="1 2">Odt1-22</strain>
    </source>
</reference>
<name>A0ABT7M1C0_9PSEU</name>
<evidence type="ECO:0000313" key="1">
    <source>
        <dbReference type="EMBL" id="MDL5154448.1"/>
    </source>
</evidence>
<organism evidence="1 2">
    <name type="scientific">Actinomycetospora termitidis</name>
    <dbReference type="NCBI Taxonomy" id="3053470"/>
    <lineage>
        <taxon>Bacteria</taxon>
        <taxon>Bacillati</taxon>
        <taxon>Actinomycetota</taxon>
        <taxon>Actinomycetes</taxon>
        <taxon>Pseudonocardiales</taxon>
        <taxon>Pseudonocardiaceae</taxon>
        <taxon>Actinomycetospora</taxon>
    </lineage>
</organism>
<accession>A0ABT7M1C0</accession>
<dbReference type="Proteomes" id="UP001231924">
    <property type="component" value="Unassembled WGS sequence"/>
</dbReference>
<sequence>MTWGEFVEARLLAEFRQGIPMVKLRPVVEWLRDYTGQAYPLSYSRTFLEQDGRDLLLRAQVETDLDTQELWMVFPVVGQGALMTATTRRFTGVIHASVDDDHGAIAALRADAGTPDVVLDPHVRQGQPSVGNIPTERLAELVCAGDSIEAVVDGYGLTEEQVERAVTYEATRRGAA</sequence>
<dbReference type="InterPro" id="IPR007367">
    <property type="entry name" value="DUF433"/>
</dbReference>
<gene>
    <name evidence="1" type="ORF">QRT03_00605</name>
</gene>
<comment type="caution">
    <text evidence="1">The sequence shown here is derived from an EMBL/GenBank/DDBJ whole genome shotgun (WGS) entry which is preliminary data.</text>
</comment>
<proteinExistence type="predicted"/>
<keyword evidence="2" id="KW-1185">Reference proteome</keyword>
<evidence type="ECO:0000313" key="2">
    <source>
        <dbReference type="Proteomes" id="UP001231924"/>
    </source>
</evidence>
<dbReference type="Pfam" id="PF04255">
    <property type="entry name" value="DUF433"/>
    <property type="match status" value="1"/>
</dbReference>